<protein>
    <submittedName>
        <fullName evidence="4">Coiled-coil domain-containing protein 18-like</fullName>
    </submittedName>
</protein>
<feature type="coiled-coil region" evidence="1">
    <location>
        <begin position="436"/>
        <end position="470"/>
    </location>
</feature>
<proteinExistence type="predicted"/>
<dbReference type="PANTHER" id="PTHR44927">
    <property type="entry name" value="FK506-BINDING PROTEIN 15"/>
    <property type="match status" value="1"/>
</dbReference>
<keyword evidence="3" id="KW-1185">Reference proteome</keyword>
<accession>A0ABM1ML98</accession>
<feature type="region of interest" description="Disordered" evidence="2">
    <location>
        <begin position="217"/>
        <end position="244"/>
    </location>
</feature>
<dbReference type="RefSeq" id="XP_017775348.1">
    <property type="nucleotide sequence ID" value="XM_017919859.1"/>
</dbReference>
<sequence length="572" mass="64809">MLNTNDDDDFFTATSASNLANLFGTAPGADASATLIYTAPKQPKVPEPPESSKQKVQNKLICVKTIQLYHLVETEFAHLGKYGIAIIGDSVANSYNLIVYKTKQNIISSSSLNKNFVYNEQECVGSFCDDWKQTMRVHFDDLKDSKDFSQELTRVGVQVKVIKMDLEDGNDCMSDSSGAQARANILDRISKVGQSILPNSKNVDLSESEIEDVVKAKRPVRKQKRHSISEKDSIPEKNHSDLQEPSNQQFMVPVSQAPSYQQQQYMLLNGQYVPSNMMQPNQMMMPTQMMPLNDPFNIYFAESRSHNSEVRMNLTQLSNKLETMMSEITKMNVTPSFSETDYLHEKIKELERKLTHLSKGDSTEASEAKALELKQANDALQININELTENIQSKDQMLELLQKEVSTQRLKIKDLVEFFEDNRDSKMIIVDLNEQLSNLRLKQETSEVRLEELQEEVAQSNKLIENQKLKLKDFEEYHKKHAGPDKLEAARLEELQTKAFSDLVKESMNSMYQNILERMENGGAGDVKRALMQNMKKATFQIIEGYNENRTGSSKGGGDSGPPPVPEFEVTV</sequence>
<reference evidence="4" key="1">
    <citation type="submission" date="2025-08" db="UniProtKB">
        <authorList>
            <consortium name="RefSeq"/>
        </authorList>
    </citation>
    <scope>IDENTIFICATION</scope>
    <source>
        <tissue evidence="4">Whole Larva</tissue>
    </source>
</reference>
<feature type="compositionally biased region" description="Basic and acidic residues" evidence="2">
    <location>
        <begin position="227"/>
        <end position="242"/>
    </location>
</feature>
<feature type="region of interest" description="Disordered" evidence="2">
    <location>
        <begin position="548"/>
        <end position="572"/>
    </location>
</feature>
<dbReference type="PANTHER" id="PTHR44927:SF1">
    <property type="entry name" value="FK506-BINDING PROTEIN 15"/>
    <property type="match status" value="1"/>
</dbReference>
<gene>
    <name evidence="4" type="primary">LOC108561791</name>
</gene>
<evidence type="ECO:0000256" key="2">
    <source>
        <dbReference type="SAM" id="MobiDB-lite"/>
    </source>
</evidence>
<keyword evidence="1" id="KW-0175">Coiled coil</keyword>
<evidence type="ECO:0000313" key="4">
    <source>
        <dbReference type="RefSeq" id="XP_017775348.1"/>
    </source>
</evidence>
<name>A0ABM1ML98_NICVS</name>
<organism evidence="3 4">
    <name type="scientific">Nicrophorus vespilloides</name>
    <name type="common">Boreal carrion beetle</name>
    <dbReference type="NCBI Taxonomy" id="110193"/>
    <lineage>
        <taxon>Eukaryota</taxon>
        <taxon>Metazoa</taxon>
        <taxon>Ecdysozoa</taxon>
        <taxon>Arthropoda</taxon>
        <taxon>Hexapoda</taxon>
        <taxon>Insecta</taxon>
        <taxon>Pterygota</taxon>
        <taxon>Neoptera</taxon>
        <taxon>Endopterygota</taxon>
        <taxon>Coleoptera</taxon>
        <taxon>Polyphaga</taxon>
        <taxon>Staphyliniformia</taxon>
        <taxon>Silphidae</taxon>
        <taxon>Nicrophorinae</taxon>
        <taxon>Nicrophorus</taxon>
    </lineage>
</organism>
<evidence type="ECO:0000313" key="3">
    <source>
        <dbReference type="Proteomes" id="UP000695000"/>
    </source>
</evidence>
<dbReference type="GeneID" id="108561791"/>
<feature type="coiled-coil region" evidence="1">
    <location>
        <begin position="370"/>
        <end position="404"/>
    </location>
</feature>
<feature type="compositionally biased region" description="Basic residues" evidence="2">
    <location>
        <begin position="217"/>
        <end position="226"/>
    </location>
</feature>
<dbReference type="Proteomes" id="UP000695000">
    <property type="component" value="Unplaced"/>
</dbReference>
<evidence type="ECO:0000256" key="1">
    <source>
        <dbReference type="SAM" id="Coils"/>
    </source>
</evidence>